<dbReference type="AlphaFoldDB" id="A0A1X7UW10"/>
<accession>A0A1X7UW10</accession>
<protein>
    <submittedName>
        <fullName evidence="1">Uncharacterized protein</fullName>
    </submittedName>
</protein>
<dbReference type="EnsemblMetazoa" id="Aqu2.1.31714_001">
    <property type="protein sequence ID" value="Aqu2.1.31714_001"/>
    <property type="gene ID" value="Aqu2.1.31714"/>
</dbReference>
<organism evidence="1">
    <name type="scientific">Amphimedon queenslandica</name>
    <name type="common">Sponge</name>
    <dbReference type="NCBI Taxonomy" id="400682"/>
    <lineage>
        <taxon>Eukaryota</taxon>
        <taxon>Metazoa</taxon>
        <taxon>Porifera</taxon>
        <taxon>Demospongiae</taxon>
        <taxon>Heteroscleromorpha</taxon>
        <taxon>Haplosclerida</taxon>
        <taxon>Niphatidae</taxon>
        <taxon>Amphimedon</taxon>
    </lineage>
</organism>
<dbReference type="InParanoid" id="A0A1X7UW10"/>
<reference evidence="1" key="1">
    <citation type="submission" date="2017-05" db="UniProtKB">
        <authorList>
            <consortium name="EnsemblMetazoa"/>
        </authorList>
    </citation>
    <scope>IDENTIFICATION</scope>
</reference>
<sequence>MDTDKDIPEKVGNVHVDSGKSVKRSTVKIACTENCKPLSDFQIETIKNLKEASGEPVHQFRGILKKIDSGCPNEHDAKKNGHPLPCFEDDSECKSKLRILRAASPHYPMLRTFLRNIYQAINYDVAVSLIDQALSEGDVDALIKIATESDPNNEKSDVAQIFSSRYDESNSDINLRDPDLEVKLLKENVNLIAGFQNEISDQNEHVCCSCRRLMDVVIWPKSLIRTKRVRCGQN</sequence>
<name>A0A1X7UW10_AMPQE</name>
<proteinExistence type="predicted"/>
<evidence type="ECO:0000313" key="1">
    <source>
        <dbReference type="EnsemblMetazoa" id="Aqu2.1.31714_001"/>
    </source>
</evidence>